<dbReference type="RefSeq" id="WP_062277278.1">
    <property type="nucleotide sequence ID" value="NZ_DF968179.1"/>
</dbReference>
<dbReference type="PATRIC" id="fig|1678840.3.peg.242"/>
<evidence type="ECO:0000313" key="1">
    <source>
        <dbReference type="EMBL" id="GAP39278.1"/>
    </source>
</evidence>
<dbReference type="Gene3D" id="3.40.109.40">
    <property type="match status" value="1"/>
</dbReference>
<evidence type="ECO:0000313" key="2">
    <source>
        <dbReference type="Proteomes" id="UP000053370"/>
    </source>
</evidence>
<organism evidence="1">
    <name type="scientific">Flexilinea flocculi</name>
    <dbReference type="NCBI Taxonomy" id="1678840"/>
    <lineage>
        <taxon>Bacteria</taxon>
        <taxon>Bacillati</taxon>
        <taxon>Chloroflexota</taxon>
        <taxon>Anaerolineae</taxon>
        <taxon>Anaerolineales</taxon>
        <taxon>Anaerolineaceae</taxon>
        <taxon>Flexilinea</taxon>
    </lineage>
</organism>
<sequence>MQQIIPQLSYIDILRYLGYRNTAIPKALEELIKSCMELTLQTIQPKSIYHRYPISVLSEGIAVSGTNIILKGKSIRNHLLESKEIFLLAGTIGIEMDKLIRTKMVSSPDEGVILDSCATTAIEMLMDQTENSIRDLCSQNEESITWRFSPGYGDLPLDTHINLLGALDTSRKIGLTVSRSLILIPSKSVTAIIGVTKKVIKIPPQDHCDTCSKNSDCVYKKAGFSCSNQSNA</sequence>
<gene>
    <name evidence="1" type="ORF">ATC1_11205</name>
</gene>
<dbReference type="PIRSF" id="PIRSF037984">
    <property type="entry name" value="Met_synth_TM0269_prd"/>
    <property type="match status" value="1"/>
</dbReference>
<accession>A0A0K8P9E8</accession>
<dbReference type="SUPFAM" id="SSF56507">
    <property type="entry name" value="Methionine synthase activation domain-like"/>
    <property type="match status" value="1"/>
</dbReference>
<protein>
    <submittedName>
        <fullName evidence="1">Vitamin B12 dependent methionine synthase, activation domain</fullName>
    </submittedName>
</protein>
<dbReference type="OrthoDB" id="9816190at2"/>
<dbReference type="Proteomes" id="UP000053370">
    <property type="component" value="Unassembled WGS sequence"/>
</dbReference>
<dbReference type="STRING" id="1678840.ATC1_11205"/>
<dbReference type="AlphaFoldDB" id="A0A0K8P9E8"/>
<keyword evidence="2" id="KW-1185">Reference proteome</keyword>
<proteinExistence type="predicted"/>
<dbReference type="InterPro" id="IPR037010">
    <property type="entry name" value="VitB12-dep_Met_synth_activ_sf"/>
</dbReference>
<dbReference type="GO" id="GO:0008705">
    <property type="term" value="F:methionine synthase activity"/>
    <property type="evidence" value="ECO:0007669"/>
    <property type="project" value="InterPro"/>
</dbReference>
<name>A0A0K8P9E8_9CHLR</name>
<dbReference type="EMBL" id="DF968179">
    <property type="protein sequence ID" value="GAP39278.1"/>
    <property type="molecule type" value="Genomic_DNA"/>
</dbReference>
<dbReference type="InterPro" id="IPR017342">
    <property type="entry name" value="S-AdoMet-dep_Met_synth_prd"/>
</dbReference>
<reference evidence="1" key="1">
    <citation type="journal article" date="2015" name="Genome Announc.">
        <title>Draft Genome Sequence of Anaerolineae Strain TC1, a Novel Isolate from a Methanogenic Wastewater Treatment System.</title>
        <authorList>
            <person name="Matsuura N."/>
            <person name="Tourlousse D.M."/>
            <person name="Sun L."/>
            <person name="Toyonaga M."/>
            <person name="Kuroda K."/>
            <person name="Ohashi A."/>
            <person name="Cruz R."/>
            <person name="Yamaguchi T."/>
            <person name="Sekiguchi Y."/>
        </authorList>
    </citation>
    <scope>NUCLEOTIDE SEQUENCE [LARGE SCALE GENOMIC DNA]</scope>
    <source>
        <strain evidence="1">TC1</strain>
    </source>
</reference>